<accession>A0ABD2ASI6</accession>
<evidence type="ECO:0000256" key="1">
    <source>
        <dbReference type="SAM" id="MobiDB-lite"/>
    </source>
</evidence>
<proteinExistence type="predicted"/>
<protein>
    <submittedName>
        <fullName evidence="2">Uncharacterized protein</fullName>
    </submittedName>
</protein>
<reference evidence="2 3" key="1">
    <citation type="journal article" date="2024" name="Ann. Entomol. Soc. Am.">
        <title>Genomic analyses of the southern and eastern yellowjacket wasps (Hymenoptera: Vespidae) reveal evolutionary signatures of social life.</title>
        <authorList>
            <person name="Catto M.A."/>
            <person name="Caine P.B."/>
            <person name="Orr S.E."/>
            <person name="Hunt B.G."/>
            <person name="Goodisman M.A.D."/>
        </authorList>
    </citation>
    <scope>NUCLEOTIDE SEQUENCE [LARGE SCALE GENOMIC DNA]</scope>
    <source>
        <strain evidence="2">232</strain>
        <tissue evidence="2">Head and thorax</tissue>
    </source>
</reference>
<sequence length="122" mass="14188">MRGDKTSRVRAKGVVASFCIALALRRPEKTARDESESRRDNEYEDYDYYNDDDDDDDDDDDTFPFAALYRNSLFITVINIRTTFVVPSSKRDGRVRTAYPSSNFIFEFLARTMSDLQLNDSR</sequence>
<dbReference type="Proteomes" id="UP001607303">
    <property type="component" value="Unassembled WGS sequence"/>
</dbReference>
<name>A0ABD2ASI6_VESMC</name>
<dbReference type="EMBL" id="JAYRBN010000114">
    <property type="protein sequence ID" value="KAL2723465.1"/>
    <property type="molecule type" value="Genomic_DNA"/>
</dbReference>
<feature type="compositionally biased region" description="Basic and acidic residues" evidence="1">
    <location>
        <begin position="27"/>
        <end position="41"/>
    </location>
</feature>
<gene>
    <name evidence="2" type="ORF">V1477_019316</name>
</gene>
<evidence type="ECO:0000313" key="2">
    <source>
        <dbReference type="EMBL" id="KAL2723465.1"/>
    </source>
</evidence>
<comment type="caution">
    <text evidence="2">The sequence shown here is derived from an EMBL/GenBank/DDBJ whole genome shotgun (WGS) entry which is preliminary data.</text>
</comment>
<dbReference type="AlphaFoldDB" id="A0ABD2ASI6"/>
<organism evidence="2 3">
    <name type="scientific">Vespula maculifrons</name>
    <name type="common">Eastern yellow jacket</name>
    <name type="synonym">Wasp</name>
    <dbReference type="NCBI Taxonomy" id="7453"/>
    <lineage>
        <taxon>Eukaryota</taxon>
        <taxon>Metazoa</taxon>
        <taxon>Ecdysozoa</taxon>
        <taxon>Arthropoda</taxon>
        <taxon>Hexapoda</taxon>
        <taxon>Insecta</taxon>
        <taxon>Pterygota</taxon>
        <taxon>Neoptera</taxon>
        <taxon>Endopterygota</taxon>
        <taxon>Hymenoptera</taxon>
        <taxon>Apocrita</taxon>
        <taxon>Aculeata</taxon>
        <taxon>Vespoidea</taxon>
        <taxon>Vespidae</taxon>
        <taxon>Vespinae</taxon>
        <taxon>Vespula</taxon>
    </lineage>
</organism>
<keyword evidence="3" id="KW-1185">Reference proteome</keyword>
<feature type="region of interest" description="Disordered" evidence="1">
    <location>
        <begin position="27"/>
        <end position="59"/>
    </location>
</feature>
<evidence type="ECO:0000313" key="3">
    <source>
        <dbReference type="Proteomes" id="UP001607303"/>
    </source>
</evidence>
<feature type="compositionally biased region" description="Acidic residues" evidence="1">
    <location>
        <begin position="42"/>
        <end position="59"/>
    </location>
</feature>